<dbReference type="InterPro" id="IPR004358">
    <property type="entry name" value="Sig_transdc_His_kin-like_C"/>
</dbReference>
<dbReference type="RefSeq" id="WP_106194538.1">
    <property type="nucleotide sequence ID" value="NZ_PVTO01000018.1"/>
</dbReference>
<feature type="domain" description="HAMP" evidence="14">
    <location>
        <begin position="192"/>
        <end position="244"/>
    </location>
</feature>
<proteinExistence type="predicted"/>
<dbReference type="SUPFAM" id="SSF55785">
    <property type="entry name" value="PYP-like sensor domain (PAS domain)"/>
    <property type="match status" value="1"/>
</dbReference>
<dbReference type="GO" id="GO:0000155">
    <property type="term" value="F:phosphorelay sensor kinase activity"/>
    <property type="evidence" value="ECO:0007669"/>
    <property type="project" value="InterPro"/>
</dbReference>
<comment type="caution">
    <text evidence="15">The sequence shown here is derived from an EMBL/GenBank/DDBJ whole genome shotgun (WGS) entry which is preliminary data.</text>
</comment>
<comment type="subcellular location">
    <subcellularLocation>
        <location evidence="2">Cell membrane</location>
    </subcellularLocation>
</comment>
<dbReference type="PROSITE" id="PS50109">
    <property type="entry name" value="HIS_KIN"/>
    <property type="match status" value="1"/>
</dbReference>
<keyword evidence="12" id="KW-0812">Transmembrane</keyword>
<evidence type="ECO:0000256" key="6">
    <source>
        <dbReference type="ARBA" id="ARBA00022679"/>
    </source>
</evidence>
<dbReference type="Pfam" id="PF08448">
    <property type="entry name" value="PAS_4"/>
    <property type="match status" value="1"/>
</dbReference>
<keyword evidence="16" id="KW-1185">Reference proteome</keyword>
<gene>
    <name evidence="15" type="ORF">CLV38_11847</name>
</gene>
<dbReference type="InterPro" id="IPR003661">
    <property type="entry name" value="HisK_dim/P_dom"/>
</dbReference>
<dbReference type="GO" id="GO:0005524">
    <property type="term" value="F:ATP binding"/>
    <property type="evidence" value="ECO:0007669"/>
    <property type="project" value="UniProtKB-KW"/>
</dbReference>
<evidence type="ECO:0000256" key="4">
    <source>
        <dbReference type="ARBA" id="ARBA00022475"/>
    </source>
</evidence>
<keyword evidence="9" id="KW-0067">ATP-binding</keyword>
<dbReference type="OrthoDB" id="9813151at2"/>
<evidence type="ECO:0000256" key="8">
    <source>
        <dbReference type="ARBA" id="ARBA00022777"/>
    </source>
</evidence>
<comment type="catalytic activity">
    <reaction evidence="1">
        <text>ATP + protein L-histidine = ADP + protein N-phospho-L-histidine.</text>
        <dbReference type="EC" id="2.7.13.3"/>
    </reaction>
</comment>
<dbReference type="CDD" id="cd00130">
    <property type="entry name" value="PAS"/>
    <property type="match status" value="1"/>
</dbReference>
<sequence length="590" mass="66610">MKQLRVRILGFLTLTLVVFSILFIYMATAIIERQALTQQGTDLSVQLRTLESQLDSNDLTETDLDMISAQLESTALVIEERITLIGTDGEIWYDTHAPIDTLENHGDRPEIQQAIEGEAIGDFSRTSESTGDTLYYVATPLINADGSVIGFLRLSKRIEDMSGVTDQLVQALLIFIVIAVLVALIYTQYWTRKITRPLNNIKTIADVLSYQDYNVRYYSSSYKEVDELGQSINNLAVNLNSQMNEITENELKLKELINHLVIGVLVVEKDKTISMINPAMTNVLGEDLFGKVDRPFYEGLHSSDLIAMIEKAMQTQTIQNREIQMIYPKEKIVDVNVVPVISDSLETINYIVLVYDITEIRRLEKVRSDFVANVSHELRTPITAVKGFSETLLDGALKDEAVLVEFLEIIYKESSRLDAMVNDILHLSKLEQRQVSDVREKVKVKAVAEEVIQILHQKIDAKQITVQLTDRDQAELTIDPGHLKQIFINLLANAVSYTPQNGEVSVLIEKIDTEVVLTIKDTGIGIPQDQLNRIFERFYRVDRARSRNMGGTGLGLSIVKWIVENNNGRIEVESTEHKGSIFRVILPISN</sequence>
<dbReference type="Pfam" id="PF02518">
    <property type="entry name" value="HATPase_c"/>
    <property type="match status" value="1"/>
</dbReference>
<dbReference type="Gene3D" id="1.10.287.130">
    <property type="match status" value="1"/>
</dbReference>
<dbReference type="InterPro" id="IPR003594">
    <property type="entry name" value="HATPase_dom"/>
</dbReference>
<dbReference type="InterPro" id="IPR035965">
    <property type="entry name" value="PAS-like_dom_sf"/>
</dbReference>
<dbReference type="Pfam" id="PF16736">
    <property type="entry name" value="sCache_like"/>
    <property type="match status" value="1"/>
</dbReference>
<organism evidence="15 16">
    <name type="scientific">Alkalibacterium olivapovliticus</name>
    <dbReference type="NCBI Taxonomy" id="99907"/>
    <lineage>
        <taxon>Bacteria</taxon>
        <taxon>Bacillati</taxon>
        <taxon>Bacillota</taxon>
        <taxon>Bacilli</taxon>
        <taxon>Lactobacillales</taxon>
        <taxon>Carnobacteriaceae</taxon>
        <taxon>Alkalibacterium</taxon>
    </lineage>
</organism>
<evidence type="ECO:0000256" key="11">
    <source>
        <dbReference type="ARBA" id="ARBA00023136"/>
    </source>
</evidence>
<dbReference type="InterPro" id="IPR000014">
    <property type="entry name" value="PAS"/>
</dbReference>
<dbReference type="InterPro" id="IPR050351">
    <property type="entry name" value="BphY/WalK/GraS-like"/>
</dbReference>
<dbReference type="Proteomes" id="UP000238205">
    <property type="component" value="Unassembled WGS sequence"/>
</dbReference>
<dbReference type="CDD" id="cd00082">
    <property type="entry name" value="HisKA"/>
    <property type="match status" value="1"/>
</dbReference>
<name>A0A2T0W5P3_9LACT</name>
<feature type="transmembrane region" description="Helical" evidence="12">
    <location>
        <begin position="134"/>
        <end position="155"/>
    </location>
</feature>
<protein>
    <recommendedName>
        <fullName evidence="3">histidine kinase</fullName>
        <ecNumber evidence="3">2.7.13.3</ecNumber>
    </recommendedName>
</protein>
<evidence type="ECO:0000256" key="5">
    <source>
        <dbReference type="ARBA" id="ARBA00022553"/>
    </source>
</evidence>
<evidence type="ECO:0000256" key="3">
    <source>
        <dbReference type="ARBA" id="ARBA00012438"/>
    </source>
</evidence>
<dbReference type="InterPro" id="IPR013656">
    <property type="entry name" value="PAS_4"/>
</dbReference>
<dbReference type="SMART" id="SM00387">
    <property type="entry name" value="HATPase_c"/>
    <property type="match status" value="1"/>
</dbReference>
<dbReference type="GO" id="GO:0016036">
    <property type="term" value="P:cellular response to phosphate starvation"/>
    <property type="evidence" value="ECO:0007669"/>
    <property type="project" value="TreeGrafter"/>
</dbReference>
<evidence type="ECO:0000259" key="13">
    <source>
        <dbReference type="PROSITE" id="PS50109"/>
    </source>
</evidence>
<keyword evidence="10" id="KW-0902">Two-component regulatory system</keyword>
<dbReference type="SUPFAM" id="SSF55874">
    <property type="entry name" value="ATPase domain of HSP90 chaperone/DNA topoisomerase II/histidine kinase"/>
    <property type="match status" value="1"/>
</dbReference>
<accession>A0A2T0W5P3</accession>
<feature type="domain" description="Histidine kinase" evidence="13">
    <location>
        <begin position="373"/>
        <end position="590"/>
    </location>
</feature>
<dbReference type="GO" id="GO:0004721">
    <property type="term" value="F:phosphoprotein phosphatase activity"/>
    <property type="evidence" value="ECO:0007669"/>
    <property type="project" value="TreeGrafter"/>
</dbReference>
<keyword evidence="5" id="KW-0597">Phosphoprotein</keyword>
<dbReference type="NCBIfam" id="NF046044">
    <property type="entry name" value="PnpS"/>
    <property type="match status" value="1"/>
</dbReference>
<dbReference type="Gene3D" id="6.10.340.10">
    <property type="match status" value="1"/>
</dbReference>
<evidence type="ECO:0000256" key="12">
    <source>
        <dbReference type="SAM" id="Phobius"/>
    </source>
</evidence>
<evidence type="ECO:0000256" key="9">
    <source>
        <dbReference type="ARBA" id="ARBA00022840"/>
    </source>
</evidence>
<evidence type="ECO:0000256" key="2">
    <source>
        <dbReference type="ARBA" id="ARBA00004236"/>
    </source>
</evidence>
<keyword evidence="11 12" id="KW-0472">Membrane</keyword>
<feature type="transmembrane region" description="Helical" evidence="12">
    <location>
        <begin position="6"/>
        <end position="31"/>
    </location>
</feature>
<evidence type="ECO:0000256" key="1">
    <source>
        <dbReference type="ARBA" id="ARBA00000085"/>
    </source>
</evidence>
<dbReference type="Pfam" id="PF00512">
    <property type="entry name" value="HisKA"/>
    <property type="match status" value="1"/>
</dbReference>
<keyword evidence="8 15" id="KW-0418">Kinase</keyword>
<dbReference type="PRINTS" id="PR00344">
    <property type="entry name" value="BCTRLSENSOR"/>
</dbReference>
<keyword evidence="12" id="KW-1133">Transmembrane helix</keyword>
<dbReference type="PROSITE" id="PS50885">
    <property type="entry name" value="HAMP"/>
    <property type="match status" value="1"/>
</dbReference>
<dbReference type="Gene3D" id="3.30.450.20">
    <property type="entry name" value="PAS domain"/>
    <property type="match status" value="2"/>
</dbReference>
<feature type="transmembrane region" description="Helical" evidence="12">
    <location>
        <begin position="167"/>
        <end position="186"/>
    </location>
</feature>
<dbReference type="FunFam" id="1.10.287.130:FF:000008">
    <property type="entry name" value="Two-component sensor histidine kinase"/>
    <property type="match status" value="1"/>
</dbReference>
<keyword evidence="4" id="KW-1003">Cell membrane</keyword>
<evidence type="ECO:0000256" key="7">
    <source>
        <dbReference type="ARBA" id="ARBA00022741"/>
    </source>
</evidence>
<dbReference type="Gene3D" id="3.30.565.10">
    <property type="entry name" value="Histidine kinase-like ATPase, C-terminal domain"/>
    <property type="match status" value="1"/>
</dbReference>
<evidence type="ECO:0000313" key="16">
    <source>
        <dbReference type="Proteomes" id="UP000238205"/>
    </source>
</evidence>
<evidence type="ECO:0000313" key="15">
    <source>
        <dbReference type="EMBL" id="PRY81397.1"/>
    </source>
</evidence>
<dbReference type="InterPro" id="IPR031967">
    <property type="entry name" value="PhoR_single_Cache-like_dom"/>
</dbReference>
<dbReference type="InterPro" id="IPR036097">
    <property type="entry name" value="HisK_dim/P_sf"/>
</dbReference>
<dbReference type="GO" id="GO:0005886">
    <property type="term" value="C:plasma membrane"/>
    <property type="evidence" value="ECO:0007669"/>
    <property type="project" value="UniProtKB-SubCell"/>
</dbReference>
<evidence type="ECO:0000256" key="10">
    <source>
        <dbReference type="ARBA" id="ARBA00023012"/>
    </source>
</evidence>
<dbReference type="EC" id="2.7.13.3" evidence="3"/>
<dbReference type="CDD" id="cd00075">
    <property type="entry name" value="HATPase"/>
    <property type="match status" value="1"/>
</dbReference>
<reference evidence="15 16" key="1">
    <citation type="submission" date="2018-03" db="EMBL/GenBank/DDBJ databases">
        <title>Genomic Encyclopedia of Archaeal and Bacterial Type Strains, Phase II (KMG-II): from individual species to whole genera.</title>
        <authorList>
            <person name="Goeker M."/>
        </authorList>
    </citation>
    <scope>NUCLEOTIDE SEQUENCE [LARGE SCALE GENOMIC DNA]</scope>
    <source>
        <strain evidence="15 16">DSM 13175</strain>
    </source>
</reference>
<evidence type="ECO:0000259" key="14">
    <source>
        <dbReference type="PROSITE" id="PS50885"/>
    </source>
</evidence>
<keyword evidence="7" id="KW-0547">Nucleotide-binding</keyword>
<dbReference type="FunFam" id="3.30.565.10:FF:000006">
    <property type="entry name" value="Sensor histidine kinase WalK"/>
    <property type="match status" value="1"/>
</dbReference>
<dbReference type="EMBL" id="PVTO01000018">
    <property type="protein sequence ID" value="PRY81397.1"/>
    <property type="molecule type" value="Genomic_DNA"/>
</dbReference>
<dbReference type="SUPFAM" id="SSF158472">
    <property type="entry name" value="HAMP domain-like"/>
    <property type="match status" value="1"/>
</dbReference>
<dbReference type="InterPro" id="IPR036890">
    <property type="entry name" value="HATPase_C_sf"/>
</dbReference>
<dbReference type="InterPro" id="IPR005467">
    <property type="entry name" value="His_kinase_dom"/>
</dbReference>
<dbReference type="PANTHER" id="PTHR45453">
    <property type="entry name" value="PHOSPHATE REGULON SENSOR PROTEIN PHOR"/>
    <property type="match status" value="1"/>
</dbReference>
<dbReference type="AlphaFoldDB" id="A0A2T0W5P3"/>
<dbReference type="SMART" id="SM00388">
    <property type="entry name" value="HisKA"/>
    <property type="match status" value="1"/>
</dbReference>
<dbReference type="InterPro" id="IPR003660">
    <property type="entry name" value="HAMP_dom"/>
</dbReference>
<dbReference type="SUPFAM" id="SSF47384">
    <property type="entry name" value="Homodimeric domain of signal transducing histidine kinase"/>
    <property type="match status" value="1"/>
</dbReference>
<dbReference type="PANTHER" id="PTHR45453:SF1">
    <property type="entry name" value="PHOSPHATE REGULON SENSOR PROTEIN PHOR"/>
    <property type="match status" value="1"/>
</dbReference>
<keyword evidence="6" id="KW-0808">Transferase</keyword>